<feature type="domain" description="RNase H type-1" evidence="1">
    <location>
        <begin position="11"/>
        <end position="122"/>
    </location>
</feature>
<keyword evidence="3" id="KW-1185">Reference proteome</keyword>
<dbReference type="InterPro" id="IPR002156">
    <property type="entry name" value="RNaseH_domain"/>
</dbReference>
<evidence type="ECO:0000313" key="2">
    <source>
        <dbReference type="EMBL" id="KAF7844986.1"/>
    </source>
</evidence>
<dbReference type="PANTHER" id="PTHR47723:SF19">
    <property type="entry name" value="POLYNUCLEOTIDYL TRANSFERASE, RIBONUCLEASE H-LIKE SUPERFAMILY PROTEIN"/>
    <property type="match status" value="1"/>
</dbReference>
<dbReference type="InterPro" id="IPR044730">
    <property type="entry name" value="RNase_H-like_dom_plant"/>
</dbReference>
<dbReference type="InterPro" id="IPR036397">
    <property type="entry name" value="RNaseH_sf"/>
</dbReference>
<protein>
    <submittedName>
        <fullName evidence="2">Putative ribonuclease H-like domain-containing protein</fullName>
    </submittedName>
</protein>
<organism evidence="2 3">
    <name type="scientific">Senna tora</name>
    <dbReference type="NCBI Taxonomy" id="362788"/>
    <lineage>
        <taxon>Eukaryota</taxon>
        <taxon>Viridiplantae</taxon>
        <taxon>Streptophyta</taxon>
        <taxon>Embryophyta</taxon>
        <taxon>Tracheophyta</taxon>
        <taxon>Spermatophyta</taxon>
        <taxon>Magnoliopsida</taxon>
        <taxon>eudicotyledons</taxon>
        <taxon>Gunneridae</taxon>
        <taxon>Pentapetalae</taxon>
        <taxon>rosids</taxon>
        <taxon>fabids</taxon>
        <taxon>Fabales</taxon>
        <taxon>Fabaceae</taxon>
        <taxon>Caesalpinioideae</taxon>
        <taxon>Cassia clade</taxon>
        <taxon>Senna</taxon>
    </lineage>
</organism>
<comment type="caution">
    <text evidence="2">The sequence shown here is derived from an EMBL/GenBank/DDBJ whole genome shotgun (WGS) entry which is preliminary data.</text>
</comment>
<dbReference type="GO" id="GO:0004523">
    <property type="term" value="F:RNA-DNA hybrid ribonuclease activity"/>
    <property type="evidence" value="ECO:0007669"/>
    <property type="project" value="InterPro"/>
</dbReference>
<accession>A0A834XJH4</accession>
<proteinExistence type="predicted"/>
<dbReference type="EMBL" id="JAAIUW010000001">
    <property type="protein sequence ID" value="KAF7844986.1"/>
    <property type="molecule type" value="Genomic_DNA"/>
</dbReference>
<evidence type="ECO:0000259" key="1">
    <source>
        <dbReference type="Pfam" id="PF13456"/>
    </source>
</evidence>
<reference evidence="2" key="1">
    <citation type="submission" date="2020-09" db="EMBL/GenBank/DDBJ databases">
        <title>Genome-Enabled Discovery of Anthraquinone Biosynthesis in Senna tora.</title>
        <authorList>
            <person name="Kang S.-H."/>
            <person name="Pandey R.P."/>
            <person name="Lee C.-M."/>
            <person name="Sim J.-S."/>
            <person name="Jeong J.-T."/>
            <person name="Choi B.-S."/>
            <person name="Jung M."/>
            <person name="Ginzburg D."/>
            <person name="Zhao K."/>
            <person name="Won S.Y."/>
            <person name="Oh T.-J."/>
            <person name="Yu Y."/>
            <person name="Kim N.-H."/>
            <person name="Lee O.R."/>
            <person name="Lee T.-H."/>
            <person name="Bashyal P."/>
            <person name="Kim T.-S."/>
            <person name="Lee W.-H."/>
            <person name="Kawkins C."/>
            <person name="Kim C.-K."/>
            <person name="Kim J.S."/>
            <person name="Ahn B.O."/>
            <person name="Rhee S.Y."/>
            <person name="Sohng J.K."/>
        </authorList>
    </citation>
    <scope>NUCLEOTIDE SEQUENCE</scope>
    <source>
        <tissue evidence="2">Leaf</tissue>
    </source>
</reference>
<dbReference type="OrthoDB" id="1002604at2759"/>
<name>A0A834XJH4_9FABA</name>
<dbReference type="CDD" id="cd06222">
    <property type="entry name" value="RNase_H_like"/>
    <property type="match status" value="1"/>
</dbReference>
<dbReference type="GO" id="GO:0003676">
    <property type="term" value="F:nucleic acid binding"/>
    <property type="evidence" value="ECO:0007669"/>
    <property type="project" value="InterPro"/>
</dbReference>
<dbReference type="InterPro" id="IPR012337">
    <property type="entry name" value="RNaseH-like_sf"/>
</dbReference>
<dbReference type="InterPro" id="IPR053151">
    <property type="entry name" value="RNase_H-like"/>
</dbReference>
<sequence length="132" mass="14611">MLVGGLLAKLNSDGTCSGNPGPFAVGGIIRDQNGNWIKGFLGFIGHGTALKAELWAISVGIKLAITLNCNLLWIETDSLLVLNLLKDNSLSNLHEYWSLISYCRFALQNFDDFQLSHTFREVPFVVLFHRTS</sequence>
<dbReference type="Proteomes" id="UP000634136">
    <property type="component" value="Unassembled WGS sequence"/>
</dbReference>
<dbReference type="AlphaFoldDB" id="A0A834XJH4"/>
<dbReference type="Pfam" id="PF13456">
    <property type="entry name" value="RVT_3"/>
    <property type="match status" value="1"/>
</dbReference>
<gene>
    <name evidence="2" type="ORF">G2W53_001891</name>
</gene>
<dbReference type="SUPFAM" id="SSF53098">
    <property type="entry name" value="Ribonuclease H-like"/>
    <property type="match status" value="1"/>
</dbReference>
<dbReference type="PANTHER" id="PTHR47723">
    <property type="entry name" value="OS05G0353850 PROTEIN"/>
    <property type="match status" value="1"/>
</dbReference>
<evidence type="ECO:0000313" key="3">
    <source>
        <dbReference type="Proteomes" id="UP000634136"/>
    </source>
</evidence>
<dbReference type="Gene3D" id="3.30.420.10">
    <property type="entry name" value="Ribonuclease H-like superfamily/Ribonuclease H"/>
    <property type="match status" value="1"/>
</dbReference>